<evidence type="ECO:0000313" key="1">
    <source>
        <dbReference type="EMBL" id="CAB0043336.1"/>
    </source>
</evidence>
<proteinExistence type="predicted"/>
<keyword evidence="2" id="KW-1185">Reference proteome</keyword>
<organism evidence="1 2">
    <name type="scientific">Trichogramma brassicae</name>
    <dbReference type="NCBI Taxonomy" id="86971"/>
    <lineage>
        <taxon>Eukaryota</taxon>
        <taxon>Metazoa</taxon>
        <taxon>Ecdysozoa</taxon>
        <taxon>Arthropoda</taxon>
        <taxon>Hexapoda</taxon>
        <taxon>Insecta</taxon>
        <taxon>Pterygota</taxon>
        <taxon>Neoptera</taxon>
        <taxon>Endopterygota</taxon>
        <taxon>Hymenoptera</taxon>
        <taxon>Apocrita</taxon>
        <taxon>Proctotrupomorpha</taxon>
        <taxon>Chalcidoidea</taxon>
        <taxon>Trichogrammatidae</taxon>
        <taxon>Trichogramma</taxon>
    </lineage>
</organism>
<gene>
    <name evidence="1" type="ORF">TBRA_LOCUS14924</name>
</gene>
<reference evidence="1 2" key="1">
    <citation type="submission" date="2020-02" db="EMBL/GenBank/DDBJ databases">
        <authorList>
            <person name="Ferguson B K."/>
        </authorList>
    </citation>
    <scope>NUCLEOTIDE SEQUENCE [LARGE SCALE GENOMIC DNA]</scope>
</reference>
<evidence type="ECO:0000313" key="2">
    <source>
        <dbReference type="Proteomes" id="UP000479190"/>
    </source>
</evidence>
<dbReference type="Proteomes" id="UP000479190">
    <property type="component" value="Unassembled WGS sequence"/>
</dbReference>
<accession>A0A6H5J144</accession>
<dbReference type="EMBL" id="CADCXV010001307">
    <property type="protein sequence ID" value="CAB0043336.1"/>
    <property type="molecule type" value="Genomic_DNA"/>
</dbReference>
<name>A0A6H5J144_9HYME</name>
<sequence length="139" mass="15694">MSALEIFSGFKRKKRHALTGALKGPSRRTYWIFSPSRASHYIPILAIRSATPKRLCSRSNPRSPSDFLSKNNMNMSDGVRQVFSPSFYISTVLACIFADVESPSRRRLLAPCDSRPTTRRVRVKQGRVSLIDSQIYSAL</sequence>
<dbReference type="AlphaFoldDB" id="A0A6H5J144"/>
<protein>
    <submittedName>
        <fullName evidence="1">Uncharacterized protein</fullName>
    </submittedName>
</protein>